<evidence type="ECO:0000313" key="3">
    <source>
        <dbReference type="EMBL" id="KUM80314.1"/>
    </source>
</evidence>
<dbReference type="Proteomes" id="UP000054024">
    <property type="component" value="Unassembled WGS sequence"/>
</dbReference>
<dbReference type="STRING" id="146536.AQI70_04375"/>
<sequence>MSDEQRHGEEAVGRDGEGDFEEHLRELLAEDAYTIRPSPAPYPAIRRRGLVERRRRVAAAGAVLVTLAAMPVGAYALGGGGWGQTTATAATPSVSATRDTTPTPSPTPSGPGRPASKGQLLDGITFEQAAEGLEKCLAFDRSHSDPAGFDNDLGTADSYRIILAMNSTGDSNAPGDGMYVVAVQGKPAQTRLICRVSDGEAAGLNVSSGNDADTIADEGPVFVDPNNGKLYQQSVIDRGNWKLPFRWGVVGTVRPSVAKVTVSYGDSSAEAALDHGWFVASGVLNEQVTLAPHIKGYDADGKLVYDSDKDKYYQRTLP</sequence>
<keyword evidence="2" id="KW-0812">Transmembrane</keyword>
<evidence type="ECO:0000256" key="1">
    <source>
        <dbReference type="SAM" id="MobiDB-lite"/>
    </source>
</evidence>
<feature type="region of interest" description="Disordered" evidence="1">
    <location>
        <begin position="89"/>
        <end position="119"/>
    </location>
</feature>
<feature type="region of interest" description="Disordered" evidence="1">
    <location>
        <begin position="1"/>
        <end position="22"/>
    </location>
</feature>
<keyword evidence="2" id="KW-0472">Membrane</keyword>
<dbReference type="EMBL" id="LMWJ01000003">
    <property type="protein sequence ID" value="KUM80314.1"/>
    <property type="molecule type" value="Genomic_DNA"/>
</dbReference>
<dbReference type="RefSeq" id="WP_062144331.1">
    <property type="nucleotide sequence ID" value="NZ_KQ947984.1"/>
</dbReference>
<organism evidence="3 4">
    <name type="scientific">Streptomyces curacoi</name>
    <dbReference type="NCBI Taxonomy" id="146536"/>
    <lineage>
        <taxon>Bacteria</taxon>
        <taxon>Bacillati</taxon>
        <taxon>Actinomycetota</taxon>
        <taxon>Actinomycetes</taxon>
        <taxon>Kitasatosporales</taxon>
        <taxon>Streptomycetaceae</taxon>
        <taxon>Streptomyces</taxon>
    </lineage>
</organism>
<feature type="transmembrane region" description="Helical" evidence="2">
    <location>
        <begin position="57"/>
        <end position="77"/>
    </location>
</feature>
<reference evidence="3 4" key="1">
    <citation type="submission" date="2015-10" db="EMBL/GenBank/DDBJ databases">
        <title>Draft genome sequence of Streptomyces curacoi DSM 40107, type strain for the species Streptomyces curacoi.</title>
        <authorList>
            <person name="Ruckert C."/>
            <person name="Winkler A."/>
            <person name="Kalinowski J."/>
            <person name="Kampfer P."/>
            <person name="Glaeser S."/>
        </authorList>
    </citation>
    <scope>NUCLEOTIDE SEQUENCE [LARGE SCALE GENOMIC DNA]</scope>
    <source>
        <strain evidence="3 4">DSM 40107</strain>
    </source>
</reference>
<evidence type="ECO:0000256" key="2">
    <source>
        <dbReference type="SAM" id="Phobius"/>
    </source>
</evidence>
<proteinExistence type="predicted"/>
<evidence type="ECO:0000313" key="4">
    <source>
        <dbReference type="Proteomes" id="UP000054024"/>
    </source>
</evidence>
<protein>
    <submittedName>
        <fullName evidence="3">Uncharacterized protein</fullName>
    </submittedName>
</protein>
<name>A0A117PIM7_9ACTN</name>
<gene>
    <name evidence="3" type="ORF">AQI70_04375</name>
</gene>
<dbReference type="AlphaFoldDB" id="A0A117PIM7"/>
<keyword evidence="2" id="KW-1133">Transmembrane helix</keyword>
<accession>A0A117PIM7</accession>
<keyword evidence="4" id="KW-1185">Reference proteome</keyword>
<comment type="caution">
    <text evidence="3">The sequence shown here is derived from an EMBL/GenBank/DDBJ whole genome shotgun (WGS) entry which is preliminary data.</text>
</comment>
<feature type="compositionally biased region" description="Low complexity" evidence="1">
    <location>
        <begin position="89"/>
        <end position="102"/>
    </location>
</feature>
<dbReference type="OrthoDB" id="4328110at2"/>